<dbReference type="Gene3D" id="3.80.10.10">
    <property type="entry name" value="Ribonuclease Inhibitor"/>
    <property type="match status" value="1"/>
</dbReference>
<evidence type="ECO:0000313" key="2">
    <source>
        <dbReference type="Proteomes" id="UP001165122"/>
    </source>
</evidence>
<dbReference type="SUPFAM" id="SSF52058">
    <property type="entry name" value="L domain-like"/>
    <property type="match status" value="1"/>
</dbReference>
<dbReference type="Pfam" id="PF13306">
    <property type="entry name" value="LRR_5"/>
    <property type="match status" value="1"/>
</dbReference>
<dbReference type="PANTHER" id="PTHR45661">
    <property type="entry name" value="SURFACE ANTIGEN"/>
    <property type="match status" value="1"/>
</dbReference>
<protein>
    <submittedName>
        <fullName evidence="1">Uncharacterized protein</fullName>
    </submittedName>
</protein>
<sequence length="243" mass="27328">MSKSMKLRLETEGYNKESDAFIDEGAEDGTIMVHGGNDLDWNVREEVASTRKEKCEPVTRVIFLLDTTKIGNHAFFCAVNLIVVESPEGVQLIGHGAFKQCSSLTVIFSPAPLRLIAHGVFQDCSSLKNVELLHTNLQQIGMMAFFKCSELTSMTVPGLIQYVGEYVFDCCDKLVPSGFNYDDAVEVITHLRSLQPSSTTMFAELRNIEFSRLEQDTRIDNFKLWSRIIHARRTGKGLLHITF</sequence>
<comment type="caution">
    <text evidence="1">The sequence shown here is derived from an EMBL/GenBank/DDBJ whole genome shotgun (WGS) entry which is preliminary data.</text>
</comment>
<dbReference type="Proteomes" id="UP001165122">
    <property type="component" value="Unassembled WGS sequence"/>
</dbReference>
<dbReference type="InterPro" id="IPR053139">
    <property type="entry name" value="Surface_bspA-like"/>
</dbReference>
<dbReference type="PANTHER" id="PTHR45661:SF3">
    <property type="entry name" value="IG-LIKE DOMAIN-CONTAINING PROTEIN"/>
    <property type="match status" value="1"/>
</dbReference>
<proteinExistence type="predicted"/>
<evidence type="ECO:0000313" key="1">
    <source>
        <dbReference type="EMBL" id="GMH68344.1"/>
    </source>
</evidence>
<dbReference type="OrthoDB" id="10674897at2759"/>
<dbReference type="EMBL" id="BRXW01000592">
    <property type="protein sequence ID" value="GMH68344.1"/>
    <property type="molecule type" value="Genomic_DNA"/>
</dbReference>
<name>A0A9W7E4X6_9STRA</name>
<organism evidence="1 2">
    <name type="scientific">Triparma laevis f. longispina</name>
    <dbReference type="NCBI Taxonomy" id="1714387"/>
    <lineage>
        <taxon>Eukaryota</taxon>
        <taxon>Sar</taxon>
        <taxon>Stramenopiles</taxon>
        <taxon>Ochrophyta</taxon>
        <taxon>Bolidophyceae</taxon>
        <taxon>Parmales</taxon>
        <taxon>Triparmaceae</taxon>
        <taxon>Triparma</taxon>
    </lineage>
</organism>
<keyword evidence="2" id="KW-1185">Reference proteome</keyword>
<dbReference type="InterPro" id="IPR032675">
    <property type="entry name" value="LRR_dom_sf"/>
</dbReference>
<reference evidence="2" key="1">
    <citation type="journal article" date="2023" name="Commun. Biol.">
        <title>Genome analysis of Parmales, the sister group of diatoms, reveals the evolutionary specialization of diatoms from phago-mixotrophs to photoautotrophs.</title>
        <authorList>
            <person name="Ban H."/>
            <person name="Sato S."/>
            <person name="Yoshikawa S."/>
            <person name="Yamada K."/>
            <person name="Nakamura Y."/>
            <person name="Ichinomiya M."/>
            <person name="Sato N."/>
            <person name="Blanc-Mathieu R."/>
            <person name="Endo H."/>
            <person name="Kuwata A."/>
            <person name="Ogata H."/>
        </authorList>
    </citation>
    <scope>NUCLEOTIDE SEQUENCE [LARGE SCALE GENOMIC DNA]</scope>
    <source>
        <strain evidence="2">NIES 3700</strain>
    </source>
</reference>
<dbReference type="AlphaFoldDB" id="A0A9W7E4X6"/>
<dbReference type="InterPro" id="IPR026906">
    <property type="entry name" value="LRR_5"/>
</dbReference>
<accession>A0A9W7E4X6</accession>
<gene>
    <name evidence="1" type="ORF">TrLO_g15082</name>
</gene>